<accession>I1CTB8</accession>
<proteinExistence type="predicted"/>
<feature type="region of interest" description="Disordered" evidence="1">
    <location>
        <begin position="37"/>
        <end position="57"/>
    </location>
</feature>
<dbReference type="RefSeq" id="XP_067527094.1">
    <property type="nucleotide sequence ID" value="XM_067670993.1"/>
</dbReference>
<protein>
    <submittedName>
        <fullName evidence="2">Uncharacterized protein</fullName>
    </submittedName>
</protein>
<organism evidence="2 3">
    <name type="scientific">Rhizopus delemar (strain RA 99-880 / ATCC MYA-4621 / FGSC 9543 / NRRL 43880)</name>
    <name type="common">Mucormycosis agent</name>
    <name type="synonym">Rhizopus arrhizus var. delemar</name>
    <dbReference type="NCBI Taxonomy" id="246409"/>
    <lineage>
        <taxon>Eukaryota</taxon>
        <taxon>Fungi</taxon>
        <taxon>Fungi incertae sedis</taxon>
        <taxon>Mucoromycota</taxon>
        <taxon>Mucoromycotina</taxon>
        <taxon>Mucoromycetes</taxon>
        <taxon>Mucorales</taxon>
        <taxon>Mucorineae</taxon>
        <taxon>Rhizopodaceae</taxon>
        <taxon>Rhizopus</taxon>
    </lineage>
</organism>
<sequence>MFILAHFTGNAVNVVLIEFQAGTKQTLNSKIKALSKRSDLSMESPKKTVPNPAFNTP</sequence>
<feature type="compositionally biased region" description="Basic and acidic residues" evidence="1">
    <location>
        <begin position="37"/>
        <end position="46"/>
    </location>
</feature>
<evidence type="ECO:0000313" key="2">
    <source>
        <dbReference type="EMBL" id="EIE91698.1"/>
    </source>
</evidence>
<dbReference type="AlphaFoldDB" id="I1CTB8"/>
<dbReference type="EMBL" id="CH476751">
    <property type="protein sequence ID" value="EIE91698.1"/>
    <property type="molecule type" value="Genomic_DNA"/>
</dbReference>
<dbReference type="VEuPathDB" id="FungiDB:RO3G_16409"/>
<dbReference type="InParanoid" id="I1CTB8"/>
<dbReference type="GeneID" id="93623374"/>
<evidence type="ECO:0000313" key="3">
    <source>
        <dbReference type="Proteomes" id="UP000009138"/>
    </source>
</evidence>
<keyword evidence="3" id="KW-1185">Reference proteome</keyword>
<name>I1CTB8_RHIO9</name>
<dbReference type="Proteomes" id="UP000009138">
    <property type="component" value="Unassembled WGS sequence"/>
</dbReference>
<reference evidence="2 3" key="1">
    <citation type="journal article" date="2009" name="PLoS Genet.">
        <title>Genomic analysis of the basal lineage fungus Rhizopus oryzae reveals a whole-genome duplication.</title>
        <authorList>
            <person name="Ma L.-J."/>
            <person name="Ibrahim A.S."/>
            <person name="Skory C."/>
            <person name="Grabherr M.G."/>
            <person name="Burger G."/>
            <person name="Butler M."/>
            <person name="Elias M."/>
            <person name="Idnurm A."/>
            <person name="Lang B.F."/>
            <person name="Sone T."/>
            <person name="Abe A."/>
            <person name="Calvo S.E."/>
            <person name="Corrochano L.M."/>
            <person name="Engels R."/>
            <person name="Fu J."/>
            <person name="Hansberg W."/>
            <person name="Kim J.-M."/>
            <person name="Kodira C.D."/>
            <person name="Koehrsen M.J."/>
            <person name="Liu B."/>
            <person name="Miranda-Saavedra D."/>
            <person name="O'Leary S."/>
            <person name="Ortiz-Castellanos L."/>
            <person name="Poulter R."/>
            <person name="Rodriguez-Romero J."/>
            <person name="Ruiz-Herrera J."/>
            <person name="Shen Y.-Q."/>
            <person name="Zeng Q."/>
            <person name="Galagan J."/>
            <person name="Birren B.W."/>
            <person name="Cuomo C.A."/>
            <person name="Wickes B.L."/>
        </authorList>
    </citation>
    <scope>NUCLEOTIDE SEQUENCE [LARGE SCALE GENOMIC DNA]</scope>
    <source>
        <strain evidence="3">RA 99-880 / ATCC MYA-4621 / FGSC 9543 / NRRL 43880</strain>
    </source>
</reference>
<evidence type="ECO:0000256" key="1">
    <source>
        <dbReference type="SAM" id="MobiDB-lite"/>
    </source>
</evidence>
<gene>
    <name evidence="2" type="ORF">RO3G_16409</name>
</gene>